<accession>A0A5C8IAM5</accession>
<dbReference type="PANTHER" id="PTHR43309:SF3">
    <property type="entry name" value="5-OXOPROLINASE SUBUNIT C"/>
    <property type="match status" value="1"/>
</dbReference>
<dbReference type="PANTHER" id="PTHR43309">
    <property type="entry name" value="5-OXOPROLINASE SUBUNIT C"/>
    <property type="match status" value="1"/>
</dbReference>
<protein>
    <submittedName>
        <fullName evidence="7">5-oxoprolinase/urea amidolyase family protein</fullName>
    </submittedName>
</protein>
<evidence type="ECO:0000259" key="5">
    <source>
        <dbReference type="SMART" id="SM00796"/>
    </source>
</evidence>
<dbReference type="GO" id="GO:0016787">
    <property type="term" value="F:hydrolase activity"/>
    <property type="evidence" value="ECO:0007669"/>
    <property type="project" value="UniProtKB-KW"/>
</dbReference>
<evidence type="ECO:0000313" key="8">
    <source>
        <dbReference type="Proteomes" id="UP000321949"/>
    </source>
</evidence>
<name>A0A5C8IAM5_9MICO</name>
<keyword evidence="3" id="KW-0067">ATP-binding</keyword>
<dbReference type="InterPro" id="IPR003833">
    <property type="entry name" value="CT_C_D"/>
</dbReference>
<evidence type="ECO:0000256" key="4">
    <source>
        <dbReference type="SAM" id="MobiDB-lite"/>
    </source>
</evidence>
<dbReference type="OrthoDB" id="9768696at2"/>
<proteinExistence type="predicted"/>
<dbReference type="SUPFAM" id="SSF160467">
    <property type="entry name" value="PH0987 N-terminal domain-like"/>
    <property type="match status" value="1"/>
</dbReference>
<organism evidence="7 8">
    <name type="scientific">Microbacterium saccharophilum</name>
    <dbReference type="NCBI Taxonomy" id="1213358"/>
    <lineage>
        <taxon>Bacteria</taxon>
        <taxon>Bacillati</taxon>
        <taxon>Actinomycetota</taxon>
        <taxon>Actinomycetes</taxon>
        <taxon>Micrococcales</taxon>
        <taxon>Microbacteriaceae</taxon>
        <taxon>Microbacterium</taxon>
    </lineage>
</organism>
<dbReference type="NCBIfam" id="TIGR00724">
    <property type="entry name" value="urea_amlyse_rel"/>
    <property type="match status" value="1"/>
</dbReference>
<dbReference type="SMART" id="SM00796">
    <property type="entry name" value="AHS1"/>
    <property type="match status" value="1"/>
</dbReference>
<dbReference type="GO" id="GO:0005524">
    <property type="term" value="F:ATP binding"/>
    <property type="evidence" value="ECO:0007669"/>
    <property type="project" value="UniProtKB-KW"/>
</dbReference>
<comment type="caution">
    <text evidence="7">The sequence shown here is derived from an EMBL/GenBank/DDBJ whole genome shotgun (WGS) entry which is preliminary data.</text>
</comment>
<dbReference type="SMART" id="SM00797">
    <property type="entry name" value="AHS2"/>
    <property type="match status" value="1"/>
</dbReference>
<reference evidence="7 8" key="1">
    <citation type="submission" date="2019-08" db="EMBL/GenBank/DDBJ databases">
        <authorList>
            <person name="Dong K."/>
        </authorList>
    </citation>
    <scope>NUCLEOTIDE SEQUENCE [LARGE SCALE GENOMIC DNA]</scope>
    <source>
        <strain evidence="7 8">K-1</strain>
    </source>
</reference>
<dbReference type="InterPro" id="IPR029000">
    <property type="entry name" value="Cyclophilin-like_dom_sf"/>
</dbReference>
<dbReference type="Pfam" id="PF02682">
    <property type="entry name" value="CT_C_D"/>
    <property type="match status" value="1"/>
</dbReference>
<sequence>MVTGLRLLPFGDRAVLAEVPSLHAVLDLHAQLTAAPPPGVVDIVPAARTVLVRVDPGALPLTAARAWITAAAEAPAAAPAPSSLVELPITYDGADLAETADLLGLTPAELTARHAAAEWTVAFTGFAPGFGYLVSEEWPFDVPRRATPRTRVPAGAVGLAGAFSGAYPRETPGGWQLIGTTPAPLFDPDAGTSALLAPGARVRFVPQVPDAVSGAAPVTGAAPADRAGTAGAPPPPGSTPSASRGRADSTPPVPRVPATPNLTPTPALTIREPGLLATVQDQGRPGHAAEGVAVSGALDRAALRTANRLVGNDEGAAGVEITLGGFRAVAHTDLWVAVTGAWGPIRCAGRELAPYEAHLWPAGAELQVDWFTRGARGYLAVRGGLDARAALGSRSTDILSGLGPAPLAAGSALALAAAAARPVPPDDLHPWSPPRDDLIEVELAPGPRADWFAPPALAALFEAAWTVTGQADRVGIRLDGPLLDRVRTDELPSEGMAPGALQVPPAGRPVILGADGPVTGGYPVIAVVTDAGRDALAQARPGTTLRFRHARTGPWPA</sequence>
<dbReference type="InterPro" id="IPR052708">
    <property type="entry name" value="PxpC"/>
</dbReference>
<keyword evidence="7" id="KW-0456">Lyase</keyword>
<evidence type="ECO:0000256" key="1">
    <source>
        <dbReference type="ARBA" id="ARBA00022741"/>
    </source>
</evidence>
<feature type="domain" description="Carboxyltransferase" evidence="6">
    <location>
        <begin position="289"/>
        <end position="555"/>
    </location>
</feature>
<dbReference type="InterPro" id="IPR003778">
    <property type="entry name" value="CT_A_B"/>
</dbReference>
<feature type="region of interest" description="Disordered" evidence="4">
    <location>
        <begin position="216"/>
        <end position="268"/>
    </location>
</feature>
<keyword evidence="2" id="KW-0378">Hydrolase</keyword>
<evidence type="ECO:0000256" key="2">
    <source>
        <dbReference type="ARBA" id="ARBA00022801"/>
    </source>
</evidence>
<evidence type="ECO:0000313" key="7">
    <source>
        <dbReference type="EMBL" id="TXK15334.1"/>
    </source>
</evidence>
<gene>
    <name evidence="7" type="ORF">FVP74_02765</name>
</gene>
<dbReference type="Gene3D" id="3.30.1360.40">
    <property type="match status" value="1"/>
</dbReference>
<feature type="domain" description="Carboxyltransferase" evidence="5">
    <location>
        <begin position="5"/>
        <end position="196"/>
    </location>
</feature>
<dbReference type="GO" id="GO:0016829">
    <property type="term" value="F:lyase activity"/>
    <property type="evidence" value="ECO:0007669"/>
    <property type="project" value="UniProtKB-KW"/>
</dbReference>
<dbReference type="EMBL" id="VRSX01000001">
    <property type="protein sequence ID" value="TXK15334.1"/>
    <property type="molecule type" value="Genomic_DNA"/>
</dbReference>
<dbReference type="AlphaFoldDB" id="A0A5C8IAM5"/>
<dbReference type="SUPFAM" id="SSF50891">
    <property type="entry name" value="Cyclophilin-like"/>
    <property type="match status" value="2"/>
</dbReference>
<dbReference type="Pfam" id="PF02626">
    <property type="entry name" value="CT_A_B"/>
    <property type="match status" value="1"/>
</dbReference>
<dbReference type="Proteomes" id="UP000321949">
    <property type="component" value="Unassembled WGS sequence"/>
</dbReference>
<evidence type="ECO:0000259" key="6">
    <source>
        <dbReference type="SMART" id="SM00797"/>
    </source>
</evidence>
<evidence type="ECO:0000256" key="3">
    <source>
        <dbReference type="ARBA" id="ARBA00022840"/>
    </source>
</evidence>
<dbReference type="Gene3D" id="2.40.100.10">
    <property type="entry name" value="Cyclophilin-like"/>
    <property type="match status" value="2"/>
</dbReference>
<keyword evidence="8" id="KW-1185">Reference proteome</keyword>
<feature type="compositionally biased region" description="Low complexity" evidence="4">
    <location>
        <begin position="219"/>
        <end position="231"/>
    </location>
</feature>
<keyword evidence="1" id="KW-0547">Nucleotide-binding</keyword>
<feature type="compositionally biased region" description="Low complexity" evidence="4">
    <location>
        <begin position="258"/>
        <end position="268"/>
    </location>
</feature>